<reference evidence="3" key="1">
    <citation type="submission" date="2017-05" db="EMBL/GenBank/DDBJ databases">
        <title>Complete and WGS of Bordetella genogroups.</title>
        <authorList>
            <person name="Spilker T."/>
            <person name="Lipuma J."/>
        </authorList>
    </citation>
    <scope>NUCLEOTIDE SEQUENCE [LARGE SCALE GENOMIC DNA]</scope>
    <source>
        <strain evidence="3">AU8856</strain>
    </source>
</reference>
<evidence type="ECO:0000313" key="2">
    <source>
        <dbReference type="EMBL" id="OZI61321.1"/>
    </source>
</evidence>
<comment type="caution">
    <text evidence="2">The sequence shown here is derived from an EMBL/GenBank/DDBJ whole genome shotgun (WGS) entry which is preliminary data.</text>
</comment>
<organism evidence="2 3">
    <name type="scientific">Bordetella genomosp. 11</name>
    <dbReference type="NCBI Taxonomy" id="1416808"/>
    <lineage>
        <taxon>Bacteria</taxon>
        <taxon>Pseudomonadati</taxon>
        <taxon>Pseudomonadota</taxon>
        <taxon>Betaproteobacteria</taxon>
        <taxon>Burkholderiales</taxon>
        <taxon>Alcaligenaceae</taxon>
        <taxon>Bordetella</taxon>
    </lineage>
</organism>
<feature type="transmembrane region" description="Helical" evidence="1">
    <location>
        <begin position="82"/>
        <end position="102"/>
    </location>
</feature>
<dbReference type="AlphaFoldDB" id="A0A261UIA3"/>
<evidence type="ECO:0000313" key="3">
    <source>
        <dbReference type="Proteomes" id="UP000215767"/>
    </source>
</evidence>
<accession>A0A261UIA3</accession>
<dbReference type="Proteomes" id="UP000215767">
    <property type="component" value="Unassembled WGS sequence"/>
</dbReference>
<name>A0A261UIA3_9BORD</name>
<keyword evidence="1" id="KW-0472">Membrane</keyword>
<keyword evidence="1" id="KW-0812">Transmembrane</keyword>
<proteinExistence type="predicted"/>
<evidence type="ECO:0000256" key="1">
    <source>
        <dbReference type="SAM" id="Phobius"/>
    </source>
</evidence>
<feature type="transmembrane region" description="Helical" evidence="1">
    <location>
        <begin position="52"/>
        <end position="76"/>
    </location>
</feature>
<sequence length="174" mass="17953">MPMIVVARFDTLPDAASAAHALVGEGFREDAVCVFRAGEPGERWSGRRVRAAIARTAALGAAGAAVGVATTTVMAIPDPYSVLIAAVGALAGSLAAAVVTHLERRGDSDGALPPQAAFVAVVTGTGQEAKGTQLLHDAGGRSMERLRGGRQILSELVRGHEGMEGPFRRRFPIS</sequence>
<keyword evidence="3" id="KW-1185">Reference proteome</keyword>
<protein>
    <submittedName>
        <fullName evidence="2">Uncharacterized protein</fullName>
    </submittedName>
</protein>
<gene>
    <name evidence="2" type="ORF">CAL28_18560</name>
</gene>
<keyword evidence="1" id="KW-1133">Transmembrane helix</keyword>
<dbReference type="RefSeq" id="WP_094842727.1">
    <property type="nucleotide sequence ID" value="NZ_NEVS01000004.1"/>
</dbReference>
<dbReference type="OrthoDB" id="8635812at2"/>
<dbReference type="EMBL" id="NEVS01000004">
    <property type="protein sequence ID" value="OZI61321.1"/>
    <property type="molecule type" value="Genomic_DNA"/>
</dbReference>